<feature type="compositionally biased region" description="Basic and acidic residues" evidence="1">
    <location>
        <begin position="11"/>
        <end position="22"/>
    </location>
</feature>
<feature type="region of interest" description="Disordered" evidence="1">
    <location>
        <begin position="1"/>
        <end position="22"/>
    </location>
</feature>
<keyword evidence="3" id="KW-1185">Reference proteome</keyword>
<gene>
    <name evidence="2" type="ORF">LITE_LOCUS12276</name>
</gene>
<evidence type="ECO:0000256" key="1">
    <source>
        <dbReference type="SAM" id="MobiDB-lite"/>
    </source>
</evidence>
<dbReference type="AlphaFoldDB" id="A0AAV0J251"/>
<evidence type="ECO:0000313" key="2">
    <source>
        <dbReference type="EMBL" id="CAI0403985.1"/>
    </source>
</evidence>
<evidence type="ECO:0000313" key="3">
    <source>
        <dbReference type="Proteomes" id="UP001154282"/>
    </source>
</evidence>
<proteinExistence type="predicted"/>
<protein>
    <submittedName>
        <fullName evidence="2">Uncharacterized protein</fullName>
    </submittedName>
</protein>
<organism evidence="2 3">
    <name type="scientific">Linum tenue</name>
    <dbReference type="NCBI Taxonomy" id="586396"/>
    <lineage>
        <taxon>Eukaryota</taxon>
        <taxon>Viridiplantae</taxon>
        <taxon>Streptophyta</taxon>
        <taxon>Embryophyta</taxon>
        <taxon>Tracheophyta</taxon>
        <taxon>Spermatophyta</taxon>
        <taxon>Magnoliopsida</taxon>
        <taxon>eudicotyledons</taxon>
        <taxon>Gunneridae</taxon>
        <taxon>Pentapetalae</taxon>
        <taxon>rosids</taxon>
        <taxon>fabids</taxon>
        <taxon>Malpighiales</taxon>
        <taxon>Linaceae</taxon>
        <taxon>Linum</taxon>
    </lineage>
</organism>
<sequence>MIRQPTFMASGRKELDEKEGLRRAEENGDAMKLFGPTMREDKWYVAYSDSKDVVAAMKEEEDVVEENFDSRCPALVFFVAEKVIFRRE</sequence>
<comment type="caution">
    <text evidence="2">The sequence shown here is derived from an EMBL/GenBank/DDBJ whole genome shotgun (WGS) entry which is preliminary data.</text>
</comment>
<dbReference type="Proteomes" id="UP001154282">
    <property type="component" value="Unassembled WGS sequence"/>
</dbReference>
<name>A0AAV0J251_9ROSI</name>
<accession>A0AAV0J251</accession>
<dbReference type="EMBL" id="CAMGYJ010000004">
    <property type="protein sequence ID" value="CAI0403985.1"/>
    <property type="molecule type" value="Genomic_DNA"/>
</dbReference>
<reference evidence="2" key="1">
    <citation type="submission" date="2022-08" db="EMBL/GenBank/DDBJ databases">
        <authorList>
            <person name="Gutierrez-Valencia J."/>
        </authorList>
    </citation>
    <scope>NUCLEOTIDE SEQUENCE</scope>
</reference>